<name>A0A0F4Z2M4_RASE3</name>
<feature type="region of interest" description="Disordered" evidence="1">
    <location>
        <begin position="25"/>
        <end position="55"/>
    </location>
</feature>
<dbReference type="PANTHER" id="PTHR37827">
    <property type="entry name" value="TUDOR DOMAIN-CONTAINING PROTEIN"/>
    <property type="match status" value="1"/>
</dbReference>
<dbReference type="AlphaFoldDB" id="A0A0F4Z2M4"/>
<evidence type="ECO:0000256" key="1">
    <source>
        <dbReference type="SAM" id="MobiDB-lite"/>
    </source>
</evidence>
<proteinExistence type="predicted"/>
<sequence>MSFQGDGGNNYEVFRECVSGSIVERSNEAKKPARAARRKKAKKRADTEDLTDKEQDPEELADFIDFIASETFSALPEEVQTLSYSAIQRDDSLARKYKDPMIPRSLLESLTAAVPVTVSESLAVYGIIPESTDLPDFLRPILSDYISSVTAGPPVWATTRTMACEICDRDWIPLSYHHLIPKEVHDKVLKRGWHEEWRLNSVAWLCRACHSFVHRMASNEELAREWYTVDRILQREDVQDWAKWVGRVRWKAR</sequence>
<dbReference type="Proteomes" id="UP000053958">
    <property type="component" value="Unassembled WGS sequence"/>
</dbReference>
<protein>
    <recommendedName>
        <fullName evidence="4">HNH domain-containing protein</fullName>
    </recommendedName>
</protein>
<reference evidence="2 3" key="1">
    <citation type="submission" date="2015-04" db="EMBL/GenBank/DDBJ databases">
        <authorList>
            <person name="Heijne W.H."/>
            <person name="Fedorova N.D."/>
            <person name="Nierman W.C."/>
            <person name="Vollebregt A.W."/>
            <person name="Zhao Z."/>
            <person name="Wu L."/>
            <person name="Kumar M."/>
            <person name="Stam H."/>
            <person name="van den Berg M.A."/>
            <person name="Pel H.J."/>
        </authorList>
    </citation>
    <scope>NUCLEOTIDE SEQUENCE [LARGE SCALE GENOMIC DNA]</scope>
    <source>
        <strain evidence="2 3">CBS 393.64</strain>
    </source>
</reference>
<dbReference type="OrthoDB" id="4850648at2759"/>
<evidence type="ECO:0000313" key="3">
    <source>
        <dbReference type="Proteomes" id="UP000053958"/>
    </source>
</evidence>
<keyword evidence="3" id="KW-1185">Reference proteome</keyword>
<feature type="compositionally biased region" description="Basic residues" evidence="1">
    <location>
        <begin position="32"/>
        <end position="43"/>
    </location>
</feature>
<dbReference type="EMBL" id="LASV01000049">
    <property type="protein sequence ID" value="KKA24752.1"/>
    <property type="molecule type" value="Genomic_DNA"/>
</dbReference>
<dbReference type="PANTHER" id="PTHR37827:SF1">
    <property type="entry name" value="HNH DOMAIN-CONTAINING PROTEIN"/>
    <property type="match status" value="1"/>
</dbReference>
<accession>A0A0F4Z2M4</accession>
<evidence type="ECO:0008006" key="4">
    <source>
        <dbReference type="Google" id="ProtNLM"/>
    </source>
</evidence>
<gene>
    <name evidence="2" type="ORF">T310_1217</name>
</gene>
<evidence type="ECO:0000313" key="2">
    <source>
        <dbReference type="EMBL" id="KKA24752.1"/>
    </source>
</evidence>
<organism evidence="2 3">
    <name type="scientific">Rasamsonia emersonii (strain ATCC 16479 / CBS 393.64 / IMI 116815)</name>
    <dbReference type="NCBI Taxonomy" id="1408163"/>
    <lineage>
        <taxon>Eukaryota</taxon>
        <taxon>Fungi</taxon>
        <taxon>Dikarya</taxon>
        <taxon>Ascomycota</taxon>
        <taxon>Pezizomycotina</taxon>
        <taxon>Eurotiomycetes</taxon>
        <taxon>Eurotiomycetidae</taxon>
        <taxon>Eurotiales</taxon>
        <taxon>Trichocomaceae</taxon>
        <taxon>Rasamsonia</taxon>
    </lineage>
</organism>
<comment type="caution">
    <text evidence="2">The sequence shown here is derived from an EMBL/GenBank/DDBJ whole genome shotgun (WGS) entry which is preliminary data.</text>
</comment>
<dbReference type="GeneID" id="25313568"/>
<feature type="compositionally biased region" description="Basic and acidic residues" evidence="1">
    <location>
        <begin position="44"/>
        <end position="54"/>
    </location>
</feature>
<dbReference type="STRING" id="1408163.A0A0F4Z2M4"/>
<dbReference type="RefSeq" id="XP_013331364.1">
    <property type="nucleotide sequence ID" value="XM_013475910.1"/>
</dbReference>